<dbReference type="InterPro" id="IPR014290">
    <property type="entry name" value="SUF_FeS_clus_asmbl_reg"/>
</dbReference>
<dbReference type="PANTHER" id="PTHR33221:SF2">
    <property type="entry name" value="TRANSCRIPTIONAL REGULATOR"/>
    <property type="match status" value="1"/>
</dbReference>
<reference evidence="1 2" key="1">
    <citation type="submission" date="2020-08" db="EMBL/GenBank/DDBJ databases">
        <title>Genomic Encyclopedia of Type Strains, Phase IV (KMG-IV): sequencing the most valuable type-strain genomes for metagenomic binning, comparative biology and taxonomic classification.</title>
        <authorList>
            <person name="Goeker M."/>
        </authorList>
    </citation>
    <scope>NUCLEOTIDE SEQUENCE [LARGE SCALE GENOMIC DNA]</scope>
    <source>
        <strain evidence="1 2">DSM 12141</strain>
    </source>
</reference>
<dbReference type="SUPFAM" id="SSF46785">
    <property type="entry name" value="Winged helix' DNA-binding domain"/>
    <property type="match status" value="1"/>
</dbReference>
<dbReference type="Pfam" id="PF02082">
    <property type="entry name" value="Rrf2"/>
    <property type="match status" value="1"/>
</dbReference>
<dbReference type="RefSeq" id="WP_052355723.1">
    <property type="nucleotide sequence ID" value="NZ_JACHIB010000008.1"/>
</dbReference>
<dbReference type="GO" id="GO:0003700">
    <property type="term" value="F:DNA-binding transcription factor activity"/>
    <property type="evidence" value="ECO:0007669"/>
    <property type="project" value="TreeGrafter"/>
</dbReference>
<proteinExistence type="predicted"/>
<accession>A0A7W9WNC6</accession>
<evidence type="ECO:0000313" key="2">
    <source>
        <dbReference type="Proteomes" id="UP000541136"/>
    </source>
</evidence>
<dbReference type="NCBIfam" id="TIGR00738">
    <property type="entry name" value="rrf2_super"/>
    <property type="match status" value="1"/>
</dbReference>
<dbReference type="AlphaFoldDB" id="A0A7W9WNC6"/>
<dbReference type="Proteomes" id="UP000541136">
    <property type="component" value="Unassembled WGS sequence"/>
</dbReference>
<dbReference type="Gene3D" id="1.10.10.10">
    <property type="entry name" value="Winged helix-like DNA-binding domain superfamily/Winged helix DNA-binding domain"/>
    <property type="match status" value="1"/>
</dbReference>
<organism evidence="1 2">
    <name type="scientific">Castellaniella defragrans</name>
    <name type="common">Alcaligenes defragrans</name>
    <dbReference type="NCBI Taxonomy" id="75697"/>
    <lineage>
        <taxon>Bacteria</taxon>
        <taxon>Pseudomonadati</taxon>
        <taxon>Pseudomonadota</taxon>
        <taxon>Betaproteobacteria</taxon>
        <taxon>Burkholderiales</taxon>
        <taxon>Alcaligenaceae</taxon>
        <taxon>Castellaniella</taxon>
    </lineage>
</organism>
<dbReference type="EMBL" id="JACHIB010000008">
    <property type="protein sequence ID" value="MBB6083601.1"/>
    <property type="molecule type" value="Genomic_DNA"/>
</dbReference>
<sequence length="172" mass="18257">MLRISKIVDYGILVLTHMASRPTHVCSAAELAGDLGLGQPVVSKVLKLLAQRDLVASTRGAHGGYRLGREAERINVAEIIDALEDQPFGLTECTALPGACSVEGACHIRSHWQRINRIVRRTLESVTVADMLDGEGPGAVSAPVHASAVPVPAPEAGARRAIPNITNWSLSK</sequence>
<dbReference type="InterPro" id="IPR036390">
    <property type="entry name" value="WH_DNA-bd_sf"/>
</dbReference>
<dbReference type="PANTHER" id="PTHR33221">
    <property type="entry name" value="WINGED HELIX-TURN-HELIX TRANSCRIPTIONAL REGULATOR, RRF2 FAMILY"/>
    <property type="match status" value="1"/>
</dbReference>
<dbReference type="GO" id="GO:0005829">
    <property type="term" value="C:cytosol"/>
    <property type="evidence" value="ECO:0007669"/>
    <property type="project" value="TreeGrafter"/>
</dbReference>
<evidence type="ECO:0000313" key="1">
    <source>
        <dbReference type="EMBL" id="MBB6083601.1"/>
    </source>
</evidence>
<dbReference type="PROSITE" id="PS51197">
    <property type="entry name" value="HTH_RRF2_2"/>
    <property type="match status" value="1"/>
</dbReference>
<gene>
    <name evidence="1" type="ORF">HNR28_001640</name>
</gene>
<protein>
    <submittedName>
        <fullName evidence="1">FeS assembly SUF system regulator</fullName>
    </submittedName>
</protein>
<comment type="caution">
    <text evidence="1">The sequence shown here is derived from an EMBL/GenBank/DDBJ whole genome shotgun (WGS) entry which is preliminary data.</text>
</comment>
<dbReference type="InterPro" id="IPR000944">
    <property type="entry name" value="Tscrpt_reg_Rrf2"/>
</dbReference>
<dbReference type="InterPro" id="IPR036388">
    <property type="entry name" value="WH-like_DNA-bd_sf"/>
</dbReference>
<dbReference type="NCBIfam" id="TIGR02944">
    <property type="entry name" value="suf_reg_Xantho"/>
    <property type="match status" value="1"/>
</dbReference>
<name>A0A7W9WNC6_CASDE</name>